<gene>
    <name evidence="7" type="ORF">METZ01_LOCUS41815</name>
</gene>
<dbReference type="FunFam" id="3.30.70.250:FF:000001">
    <property type="entry name" value="Malonyl CoA-acyl carrier protein transacylase"/>
    <property type="match status" value="1"/>
</dbReference>
<dbReference type="PIRSF" id="PIRSF000446">
    <property type="entry name" value="Mct"/>
    <property type="match status" value="1"/>
</dbReference>
<dbReference type="PANTHER" id="PTHR42681">
    <property type="entry name" value="MALONYL-COA-ACYL CARRIER PROTEIN TRANSACYLASE, MITOCHONDRIAL"/>
    <property type="match status" value="1"/>
</dbReference>
<comment type="similarity">
    <text evidence="1">Belongs to the FabD family.</text>
</comment>
<dbReference type="NCBIfam" id="TIGR00128">
    <property type="entry name" value="fabD"/>
    <property type="match status" value="1"/>
</dbReference>
<dbReference type="InterPro" id="IPR001227">
    <property type="entry name" value="Ac_transferase_dom_sf"/>
</dbReference>
<keyword evidence="3" id="KW-0808">Transferase</keyword>
<name>A0A381RBH1_9ZZZZ</name>
<dbReference type="SMART" id="SM00827">
    <property type="entry name" value="PKS_AT"/>
    <property type="match status" value="1"/>
</dbReference>
<proteinExistence type="inferred from homology"/>
<dbReference type="AlphaFoldDB" id="A0A381RBH1"/>
<dbReference type="SUPFAM" id="SSF55048">
    <property type="entry name" value="Probable ACP-binding domain of malonyl-CoA ACP transacylase"/>
    <property type="match status" value="1"/>
</dbReference>
<accession>A0A381RBH1</accession>
<dbReference type="EMBL" id="UINC01001796">
    <property type="protein sequence ID" value="SUZ88961.1"/>
    <property type="molecule type" value="Genomic_DNA"/>
</dbReference>
<evidence type="ECO:0000256" key="3">
    <source>
        <dbReference type="ARBA" id="ARBA00022679"/>
    </source>
</evidence>
<reference evidence="7" key="1">
    <citation type="submission" date="2018-05" db="EMBL/GenBank/DDBJ databases">
        <authorList>
            <person name="Lanie J.A."/>
            <person name="Ng W.-L."/>
            <person name="Kazmierczak K.M."/>
            <person name="Andrzejewski T.M."/>
            <person name="Davidsen T.M."/>
            <person name="Wayne K.J."/>
            <person name="Tettelin H."/>
            <person name="Glass J.I."/>
            <person name="Rusch D."/>
            <person name="Podicherti R."/>
            <person name="Tsui H.-C.T."/>
            <person name="Winkler M.E."/>
        </authorList>
    </citation>
    <scope>NUCLEOTIDE SEQUENCE</scope>
</reference>
<dbReference type="InterPro" id="IPR004410">
    <property type="entry name" value="Malonyl_CoA-ACP_transAc_FabD"/>
</dbReference>
<evidence type="ECO:0000256" key="4">
    <source>
        <dbReference type="ARBA" id="ARBA00023315"/>
    </source>
</evidence>
<dbReference type="SUPFAM" id="SSF52151">
    <property type="entry name" value="FabD/lysophospholipase-like"/>
    <property type="match status" value="1"/>
</dbReference>
<dbReference type="GO" id="GO:0005829">
    <property type="term" value="C:cytosol"/>
    <property type="evidence" value="ECO:0007669"/>
    <property type="project" value="TreeGrafter"/>
</dbReference>
<dbReference type="EC" id="2.3.1.39" evidence="2"/>
<dbReference type="Gene3D" id="3.40.366.10">
    <property type="entry name" value="Malonyl-Coenzyme A Acyl Carrier Protein, domain 2"/>
    <property type="match status" value="1"/>
</dbReference>
<keyword evidence="4" id="KW-0012">Acyltransferase</keyword>
<dbReference type="InterPro" id="IPR024925">
    <property type="entry name" value="Malonyl_CoA-ACP_transAc"/>
</dbReference>
<evidence type="ECO:0000256" key="5">
    <source>
        <dbReference type="ARBA" id="ARBA00048462"/>
    </source>
</evidence>
<evidence type="ECO:0000256" key="1">
    <source>
        <dbReference type="ARBA" id="ARBA00008217"/>
    </source>
</evidence>
<evidence type="ECO:0000256" key="2">
    <source>
        <dbReference type="ARBA" id="ARBA00013258"/>
    </source>
</evidence>
<dbReference type="Pfam" id="PF00698">
    <property type="entry name" value="Acyl_transf_1"/>
    <property type="match status" value="1"/>
</dbReference>
<dbReference type="InterPro" id="IPR016036">
    <property type="entry name" value="Malonyl_transacylase_ACP-bd"/>
</dbReference>
<dbReference type="Gene3D" id="3.30.70.250">
    <property type="entry name" value="Malonyl-CoA ACP transacylase, ACP-binding"/>
    <property type="match status" value="1"/>
</dbReference>
<evidence type="ECO:0000259" key="6">
    <source>
        <dbReference type="SMART" id="SM00827"/>
    </source>
</evidence>
<dbReference type="InterPro" id="IPR016035">
    <property type="entry name" value="Acyl_Trfase/lysoPLipase"/>
</dbReference>
<evidence type="ECO:0000313" key="7">
    <source>
        <dbReference type="EMBL" id="SUZ88961.1"/>
    </source>
</evidence>
<sequence length="288" mass="31383">MGEDFYSNSEYAKEMYNNASDLLGFDLQEISFNGPDDILKQTQYTQPAIFVHSVIVDKFLKDKDIKPDAVAGHSLGEFSALVSANVISFEDALKIIKVRSTEMANAGKNSPGTMAAILGADDQQIKIICKQDGIVVPANINAPGQIVISGELKAVENAINTAKEIGVRRALALTVSGAFHSSLMSPARQPLLEIMNSITFNDANIPIFQNVSASPFTDATKIKNNIINQLENPVLWCDTILNLKKEGITDFYEVGPGNVLKGLNKRIFPESNTFTCNKLENLKACEVL</sequence>
<dbReference type="PANTHER" id="PTHR42681:SF1">
    <property type="entry name" value="MALONYL-COA-ACYL CARRIER PROTEIN TRANSACYLASE, MITOCHONDRIAL"/>
    <property type="match status" value="1"/>
</dbReference>
<dbReference type="GO" id="GO:0004314">
    <property type="term" value="F:[acyl-carrier-protein] S-malonyltransferase activity"/>
    <property type="evidence" value="ECO:0007669"/>
    <property type="project" value="UniProtKB-EC"/>
</dbReference>
<dbReference type="InterPro" id="IPR050858">
    <property type="entry name" value="Mal-CoA-ACP_Trans/PKS_FabD"/>
</dbReference>
<dbReference type="InterPro" id="IPR014043">
    <property type="entry name" value="Acyl_transferase_dom"/>
</dbReference>
<feature type="domain" description="Malonyl-CoA:ACP transacylase (MAT)" evidence="6">
    <location>
        <begin position="1"/>
        <end position="276"/>
    </location>
</feature>
<protein>
    <recommendedName>
        <fullName evidence="2">[acyl-carrier-protein] S-malonyltransferase</fullName>
        <ecNumber evidence="2">2.3.1.39</ecNumber>
    </recommendedName>
</protein>
<comment type="catalytic activity">
    <reaction evidence="5">
        <text>holo-[ACP] + malonyl-CoA = malonyl-[ACP] + CoA</text>
        <dbReference type="Rhea" id="RHEA:41792"/>
        <dbReference type="Rhea" id="RHEA-COMP:9623"/>
        <dbReference type="Rhea" id="RHEA-COMP:9685"/>
        <dbReference type="ChEBI" id="CHEBI:57287"/>
        <dbReference type="ChEBI" id="CHEBI:57384"/>
        <dbReference type="ChEBI" id="CHEBI:64479"/>
        <dbReference type="ChEBI" id="CHEBI:78449"/>
        <dbReference type="EC" id="2.3.1.39"/>
    </reaction>
</comment>
<organism evidence="7">
    <name type="scientific">marine metagenome</name>
    <dbReference type="NCBI Taxonomy" id="408172"/>
    <lineage>
        <taxon>unclassified sequences</taxon>
        <taxon>metagenomes</taxon>
        <taxon>ecological metagenomes</taxon>
    </lineage>
</organism>
<dbReference type="GO" id="GO:0006633">
    <property type="term" value="P:fatty acid biosynthetic process"/>
    <property type="evidence" value="ECO:0007669"/>
    <property type="project" value="TreeGrafter"/>
</dbReference>